<gene>
    <name evidence="1" type="ORF">CEPIT_LOCUS23783</name>
</gene>
<dbReference type="Proteomes" id="UP001152523">
    <property type="component" value="Unassembled WGS sequence"/>
</dbReference>
<proteinExistence type="predicted"/>
<evidence type="ECO:0000313" key="2">
    <source>
        <dbReference type="Proteomes" id="UP001152523"/>
    </source>
</evidence>
<reference evidence="1" key="1">
    <citation type="submission" date="2022-07" db="EMBL/GenBank/DDBJ databases">
        <authorList>
            <person name="Macas J."/>
            <person name="Novak P."/>
            <person name="Neumann P."/>
        </authorList>
    </citation>
    <scope>NUCLEOTIDE SEQUENCE</scope>
</reference>
<keyword evidence="2" id="KW-1185">Reference proteome</keyword>
<comment type="caution">
    <text evidence="1">The sequence shown here is derived from an EMBL/GenBank/DDBJ whole genome shotgun (WGS) entry which is preliminary data.</text>
</comment>
<name>A0AAV0ECF9_9ASTE</name>
<dbReference type="AlphaFoldDB" id="A0AAV0ECF9"/>
<protein>
    <submittedName>
        <fullName evidence="1">Uncharacterized protein</fullName>
    </submittedName>
</protein>
<accession>A0AAV0ECF9</accession>
<evidence type="ECO:0000313" key="1">
    <source>
        <dbReference type="EMBL" id="CAH9121559.1"/>
    </source>
</evidence>
<organism evidence="1 2">
    <name type="scientific">Cuscuta epithymum</name>
    <dbReference type="NCBI Taxonomy" id="186058"/>
    <lineage>
        <taxon>Eukaryota</taxon>
        <taxon>Viridiplantae</taxon>
        <taxon>Streptophyta</taxon>
        <taxon>Embryophyta</taxon>
        <taxon>Tracheophyta</taxon>
        <taxon>Spermatophyta</taxon>
        <taxon>Magnoliopsida</taxon>
        <taxon>eudicotyledons</taxon>
        <taxon>Gunneridae</taxon>
        <taxon>Pentapetalae</taxon>
        <taxon>asterids</taxon>
        <taxon>lamiids</taxon>
        <taxon>Solanales</taxon>
        <taxon>Convolvulaceae</taxon>
        <taxon>Cuscuteae</taxon>
        <taxon>Cuscuta</taxon>
        <taxon>Cuscuta subgen. Cuscuta</taxon>
    </lineage>
</organism>
<dbReference type="EMBL" id="CAMAPF010000921">
    <property type="protein sequence ID" value="CAH9121559.1"/>
    <property type="molecule type" value="Genomic_DNA"/>
</dbReference>
<sequence length="119" mass="13170">MVCLTINSTFQFPPYPTNISSNYFNLFAINPFMKYDEISWPRYKSFSSAGGLEPISSSSAMTSVLIVVVQNFLAIDRREKKTSDLSPIDVLATVLSHPVQIAALVQILVQIDIIADGLK</sequence>